<feature type="domain" description="Pili assembly chaperone N-terminal" evidence="2">
    <location>
        <begin position="27"/>
        <end position="96"/>
    </location>
</feature>
<feature type="chain" id="PRO_5019373238" evidence="1">
    <location>
        <begin position="26"/>
        <end position="168"/>
    </location>
</feature>
<proteinExistence type="predicted"/>
<dbReference type="SUPFAM" id="SSF49354">
    <property type="entry name" value="PapD-like"/>
    <property type="match status" value="1"/>
</dbReference>
<dbReference type="InterPro" id="IPR001829">
    <property type="entry name" value="Pili_assmbl_chaperone_bac"/>
</dbReference>
<evidence type="ECO:0000256" key="1">
    <source>
        <dbReference type="SAM" id="SignalP"/>
    </source>
</evidence>
<dbReference type="GO" id="GO:0071555">
    <property type="term" value="P:cell wall organization"/>
    <property type="evidence" value="ECO:0007669"/>
    <property type="project" value="InterPro"/>
</dbReference>
<evidence type="ECO:0000313" key="4">
    <source>
        <dbReference type="Proteomes" id="UP000282086"/>
    </source>
</evidence>
<feature type="signal peptide" evidence="1">
    <location>
        <begin position="1"/>
        <end position="25"/>
    </location>
</feature>
<reference evidence="3 4" key="1">
    <citation type="submission" date="2018-12" db="EMBL/GenBank/DDBJ databases">
        <authorList>
            <consortium name="Pathogen Informatics"/>
        </authorList>
    </citation>
    <scope>NUCLEOTIDE SEQUENCE [LARGE SCALE GENOMIC DNA]</scope>
    <source>
        <strain evidence="3 4">NCTC129</strain>
    </source>
</reference>
<sequence>MMSLKRYNLAAVLLLLLGGYGSAQAAIAPDRTRLVFRGEDKSISVDLKNANSKLPYLAQSWVEDEKGVKITSPLIVVPPVQRIEPSAIGQVKIQGMPALASLPQGSGNPFFITTCAKFRRKATSPIRCKSPCKRASKFFTARRRYRKSICSIPGNTRSPFSVRAMAIR</sequence>
<accession>A0A447MXU2</accession>
<keyword evidence="1" id="KW-0732">Signal</keyword>
<dbReference type="InterPro" id="IPR013783">
    <property type="entry name" value="Ig-like_fold"/>
</dbReference>
<dbReference type="InterPro" id="IPR008962">
    <property type="entry name" value="PapD-like_sf"/>
</dbReference>
<dbReference type="GO" id="GO:0030288">
    <property type="term" value="C:outer membrane-bounded periplasmic space"/>
    <property type="evidence" value="ECO:0007669"/>
    <property type="project" value="InterPro"/>
</dbReference>
<dbReference type="Gene3D" id="2.60.40.10">
    <property type="entry name" value="Immunoglobulins"/>
    <property type="match status" value="1"/>
</dbReference>
<dbReference type="PANTHER" id="PTHR30251:SF6">
    <property type="entry name" value="FIMBRIAL CHAPERONE YFCS-RELATED"/>
    <property type="match status" value="1"/>
</dbReference>
<organism evidence="3 4">
    <name type="scientific">Salmonella enterica I</name>
    <dbReference type="NCBI Taxonomy" id="59201"/>
    <lineage>
        <taxon>Bacteria</taxon>
        <taxon>Pseudomonadati</taxon>
        <taxon>Pseudomonadota</taxon>
        <taxon>Gammaproteobacteria</taxon>
        <taxon>Enterobacterales</taxon>
        <taxon>Enterobacteriaceae</taxon>
        <taxon>Salmonella</taxon>
    </lineage>
</organism>
<dbReference type="PRINTS" id="PR00969">
    <property type="entry name" value="CHAPERONPILI"/>
</dbReference>
<dbReference type="PANTHER" id="PTHR30251">
    <property type="entry name" value="PILUS ASSEMBLY CHAPERONE"/>
    <property type="match status" value="1"/>
</dbReference>
<dbReference type="EMBL" id="LR134140">
    <property type="protein sequence ID" value="VDZ95842.1"/>
    <property type="molecule type" value="Genomic_DNA"/>
</dbReference>
<evidence type="ECO:0000259" key="2">
    <source>
        <dbReference type="Pfam" id="PF00345"/>
    </source>
</evidence>
<gene>
    <name evidence="3" type="primary">papD_3</name>
    <name evidence="3" type="ORF">NCTC129_01979</name>
</gene>
<name>A0A447MXU2_SALET</name>
<evidence type="ECO:0000313" key="3">
    <source>
        <dbReference type="EMBL" id="VDZ95842.1"/>
    </source>
</evidence>
<dbReference type="Pfam" id="PF00345">
    <property type="entry name" value="PapD_N"/>
    <property type="match status" value="1"/>
</dbReference>
<protein>
    <submittedName>
        <fullName evidence="3">Fimbrial chaperone yfcS</fullName>
    </submittedName>
</protein>
<dbReference type="InterPro" id="IPR050643">
    <property type="entry name" value="Periplasmic_pilus_chap"/>
</dbReference>
<dbReference type="AlphaFoldDB" id="A0A447MXU2"/>
<dbReference type="Proteomes" id="UP000282086">
    <property type="component" value="Chromosome"/>
</dbReference>
<dbReference type="InterPro" id="IPR016147">
    <property type="entry name" value="Pili_assmbl_chaperone_N"/>
</dbReference>